<dbReference type="AlphaFoldDB" id="A0AAW1PYS4"/>
<evidence type="ECO:0000313" key="3">
    <source>
        <dbReference type="Proteomes" id="UP001465755"/>
    </source>
</evidence>
<dbReference type="Proteomes" id="UP001465755">
    <property type="component" value="Unassembled WGS sequence"/>
</dbReference>
<evidence type="ECO:0000313" key="2">
    <source>
        <dbReference type="EMBL" id="KAK9813778.1"/>
    </source>
</evidence>
<proteinExistence type="predicted"/>
<name>A0AAW1PYS4_9CHLO</name>
<feature type="transmembrane region" description="Helical" evidence="1">
    <location>
        <begin position="176"/>
        <end position="196"/>
    </location>
</feature>
<keyword evidence="3" id="KW-1185">Reference proteome</keyword>
<protein>
    <submittedName>
        <fullName evidence="2">Uncharacterized protein</fullName>
    </submittedName>
</protein>
<keyword evidence="1" id="KW-1133">Transmembrane helix</keyword>
<keyword evidence="1" id="KW-0472">Membrane</keyword>
<organism evidence="2 3">
    <name type="scientific">Symbiochloris irregularis</name>
    <dbReference type="NCBI Taxonomy" id="706552"/>
    <lineage>
        <taxon>Eukaryota</taxon>
        <taxon>Viridiplantae</taxon>
        <taxon>Chlorophyta</taxon>
        <taxon>core chlorophytes</taxon>
        <taxon>Trebouxiophyceae</taxon>
        <taxon>Trebouxiales</taxon>
        <taxon>Trebouxiaceae</taxon>
        <taxon>Symbiochloris</taxon>
    </lineage>
</organism>
<dbReference type="Gene3D" id="3.40.1000.30">
    <property type="match status" value="1"/>
</dbReference>
<comment type="caution">
    <text evidence="2">The sequence shown here is derived from an EMBL/GenBank/DDBJ whole genome shotgun (WGS) entry which is preliminary data.</text>
</comment>
<accession>A0AAW1PYS4</accession>
<reference evidence="2 3" key="1">
    <citation type="journal article" date="2024" name="Nat. Commun.">
        <title>Phylogenomics reveals the evolutionary origins of lichenization in chlorophyte algae.</title>
        <authorList>
            <person name="Puginier C."/>
            <person name="Libourel C."/>
            <person name="Otte J."/>
            <person name="Skaloud P."/>
            <person name="Haon M."/>
            <person name="Grisel S."/>
            <person name="Petersen M."/>
            <person name="Berrin J.G."/>
            <person name="Delaux P.M."/>
            <person name="Dal Grande F."/>
            <person name="Keller J."/>
        </authorList>
    </citation>
    <scope>NUCLEOTIDE SEQUENCE [LARGE SCALE GENOMIC DNA]</scope>
    <source>
        <strain evidence="2 3">SAG 2036</strain>
    </source>
</reference>
<sequence length="199" mass="21659">MTDLSKLLALAQRSPRQVASQDGGAHLALALHCLLINDGFVGISATPSQPYQPEANWNTRFQNEWLFSYRRKGCANEFQLHCSLQTGTGKVFVQAREEGVPSPPPCMGLLLGKYVPDAQLLQQSTWEGALQQLEVLEESFTTYIIQPLLVDAVPAPPEVHVAEGQPGFLSSPQQRLAAGLAVSAVALGALVAAWRYRNH</sequence>
<gene>
    <name evidence="2" type="ORF">WJX73_009085</name>
</gene>
<dbReference type="EMBL" id="JALJOQ010000003">
    <property type="protein sequence ID" value="KAK9813778.1"/>
    <property type="molecule type" value="Genomic_DNA"/>
</dbReference>
<evidence type="ECO:0000256" key="1">
    <source>
        <dbReference type="SAM" id="Phobius"/>
    </source>
</evidence>
<keyword evidence="1" id="KW-0812">Transmembrane</keyword>